<gene>
    <name evidence="1" type="ORF">NCTC11842_00087</name>
</gene>
<accession>A0A2X2BUA8</accession>
<sequence>MCIPILPKSRSGVNAFSLSFSVFGTSSPFFYPAITGNAFLSTYGMVSILEFKSRSIERLTEFCANAHALPRLTHARYLPQTDLSVPGAKPVRYKPFAQRTHKPHQMHTQHRNSCVALFKLLIHRLDIATRECLFVNPKRKIRRPLYVPEMARETSLADRTVQRCLASLVRSGYLVRTGNRYFLSLTFFRDLRLDISYLRLQKQLVGLSKKASLNDIKPQKVLSHKNTSCSNAQHTEPNQSVLTPNVARTKAESVRNTAIREACLDLMPARIRKRLKSRPPP</sequence>
<dbReference type="InterPro" id="IPR036388">
    <property type="entry name" value="WH-like_DNA-bd_sf"/>
</dbReference>
<evidence type="ECO:0008006" key="3">
    <source>
        <dbReference type="Google" id="ProtNLM"/>
    </source>
</evidence>
<reference evidence="1 2" key="1">
    <citation type="submission" date="2018-06" db="EMBL/GenBank/DDBJ databases">
        <authorList>
            <consortium name="Pathogen Informatics"/>
            <person name="Doyle S."/>
        </authorList>
    </citation>
    <scope>NUCLEOTIDE SEQUENCE [LARGE SCALE GENOMIC DNA]</scope>
    <source>
        <strain evidence="1 2">NCTC11842</strain>
    </source>
</reference>
<dbReference type="EMBL" id="UAUF01000002">
    <property type="protein sequence ID" value="SPY99942.1"/>
    <property type="molecule type" value="Genomic_DNA"/>
</dbReference>
<evidence type="ECO:0000313" key="2">
    <source>
        <dbReference type="Proteomes" id="UP000250443"/>
    </source>
</evidence>
<name>A0A2X2BUA8_PSELU</name>
<protein>
    <recommendedName>
        <fullName evidence="3">Helix-turn-helix domain-containing protein</fullName>
    </recommendedName>
</protein>
<dbReference type="Gene3D" id="1.10.10.10">
    <property type="entry name" value="Winged helix-like DNA-binding domain superfamily/Winged helix DNA-binding domain"/>
    <property type="match status" value="1"/>
</dbReference>
<dbReference type="AlphaFoldDB" id="A0A2X2BUA8"/>
<dbReference type="SUPFAM" id="SSF46785">
    <property type="entry name" value="Winged helix' DNA-binding domain"/>
    <property type="match status" value="1"/>
</dbReference>
<organism evidence="1 2">
    <name type="scientific">Pseudomonas luteola</name>
    <dbReference type="NCBI Taxonomy" id="47886"/>
    <lineage>
        <taxon>Bacteria</taxon>
        <taxon>Pseudomonadati</taxon>
        <taxon>Pseudomonadota</taxon>
        <taxon>Gammaproteobacteria</taxon>
        <taxon>Pseudomonadales</taxon>
        <taxon>Pseudomonadaceae</taxon>
        <taxon>Pseudomonas</taxon>
    </lineage>
</organism>
<proteinExistence type="predicted"/>
<evidence type="ECO:0000313" key="1">
    <source>
        <dbReference type="EMBL" id="SPY99942.1"/>
    </source>
</evidence>
<dbReference type="InterPro" id="IPR036390">
    <property type="entry name" value="WH_DNA-bd_sf"/>
</dbReference>
<dbReference type="Proteomes" id="UP000250443">
    <property type="component" value="Unassembled WGS sequence"/>
</dbReference>